<dbReference type="PANTHER" id="PTHR46720">
    <property type="entry name" value="HYDROXYLASE, PUTATIVE (AFU_ORTHOLOGUE AFUA_3G01460)-RELATED"/>
    <property type="match status" value="1"/>
</dbReference>
<sequence>MAAAKKDFHVSVVGGGIGGLCTAIGLHRAGVPVHLFESAHQFAEIGAGISIGPNSQNALIRLGLYDEFAKHAFIPSRNLYFQWRIGEGDDQRFLAETLCKEHGAASIHRAELLDTLVRRLPKELVSFGKRLERIEQPTDASDRQGKKVTLHFKDGSTHQTDIVIGCDGIHSHVRGALDPAKSGPSAVAGSDKLKWSGTWAYRGCIPRQRFEDAVGGEMGKFYARESQMFLGKDRHVLIFPIQGGDVVNIVAFRTDRSQWPKRPSLAPGEAWTQETTPEAMLADFEGWGKDILNMLKCVDKPSKWALHQIDPPLESYVNGRVIVSGDAAHGGTPHQGAMAGQAIEDALFFHHLFGHPSVNASNVQAALGSIDAIRVPRGNEVMVKSLEVGDVYEFAGPLGDDLERLSKDLVERWTYLWEYDFDAERAKLDDWLAQHGIA</sequence>
<dbReference type="KEGG" id="pfp:PFL1_03158"/>
<dbReference type="SUPFAM" id="SSF54373">
    <property type="entry name" value="FAD-linked reductases, C-terminal domain"/>
    <property type="match status" value="1"/>
</dbReference>
<gene>
    <name evidence="5" type="ORF">PFL1_03158</name>
</gene>
<organism evidence="5 6">
    <name type="scientific">Pseudozyma flocculosa PF-1</name>
    <dbReference type="NCBI Taxonomy" id="1277687"/>
    <lineage>
        <taxon>Eukaryota</taxon>
        <taxon>Fungi</taxon>
        <taxon>Dikarya</taxon>
        <taxon>Basidiomycota</taxon>
        <taxon>Ustilaginomycotina</taxon>
        <taxon>Ustilaginomycetes</taxon>
        <taxon>Ustilaginales</taxon>
        <taxon>Ustilaginaceae</taxon>
        <taxon>Pseudozyma</taxon>
    </lineage>
</organism>
<name>A0A061H9X2_9BASI</name>
<dbReference type="AlphaFoldDB" id="A0A061H9X2"/>
<dbReference type="GeneID" id="19317269"/>
<dbReference type="PANTHER" id="PTHR46720:SF3">
    <property type="entry name" value="FAD-BINDING DOMAIN-CONTAINING PROTEIN-RELATED"/>
    <property type="match status" value="1"/>
</dbReference>
<dbReference type="InterPro" id="IPR002938">
    <property type="entry name" value="FAD-bd"/>
</dbReference>
<dbReference type="RefSeq" id="XP_007878865.1">
    <property type="nucleotide sequence ID" value="XM_007880674.1"/>
</dbReference>
<keyword evidence="1" id="KW-0285">Flavoprotein</keyword>
<dbReference type="InterPro" id="IPR036188">
    <property type="entry name" value="FAD/NAD-bd_sf"/>
</dbReference>
<evidence type="ECO:0000259" key="4">
    <source>
        <dbReference type="Pfam" id="PF01494"/>
    </source>
</evidence>
<evidence type="ECO:0000256" key="2">
    <source>
        <dbReference type="ARBA" id="ARBA00022827"/>
    </source>
</evidence>
<dbReference type="GO" id="GO:0016491">
    <property type="term" value="F:oxidoreductase activity"/>
    <property type="evidence" value="ECO:0007669"/>
    <property type="project" value="UniProtKB-KW"/>
</dbReference>
<dbReference type="GO" id="GO:0071949">
    <property type="term" value="F:FAD binding"/>
    <property type="evidence" value="ECO:0007669"/>
    <property type="project" value="InterPro"/>
</dbReference>
<dbReference type="PRINTS" id="PR00420">
    <property type="entry name" value="RNGMNOXGNASE"/>
</dbReference>
<proteinExistence type="predicted"/>
<dbReference type="HOGENOM" id="CLU_009665_6_3_1"/>
<accession>A0A061H9X2</accession>
<dbReference type="EMBL" id="KE361631">
    <property type="protein sequence ID" value="EPQ29403.1"/>
    <property type="molecule type" value="Genomic_DNA"/>
</dbReference>
<dbReference type="Pfam" id="PF01494">
    <property type="entry name" value="FAD_binding_3"/>
    <property type="match status" value="1"/>
</dbReference>
<dbReference type="Proteomes" id="UP000053664">
    <property type="component" value="Unassembled WGS sequence"/>
</dbReference>
<feature type="domain" description="FAD-binding" evidence="4">
    <location>
        <begin position="9"/>
        <end position="187"/>
    </location>
</feature>
<dbReference type="Gene3D" id="3.50.50.60">
    <property type="entry name" value="FAD/NAD(P)-binding domain"/>
    <property type="match status" value="1"/>
</dbReference>
<keyword evidence="2" id="KW-0274">FAD</keyword>
<dbReference type="InterPro" id="IPR051104">
    <property type="entry name" value="FAD_monoxygenase"/>
</dbReference>
<evidence type="ECO:0000256" key="1">
    <source>
        <dbReference type="ARBA" id="ARBA00022630"/>
    </source>
</evidence>
<evidence type="ECO:0000313" key="5">
    <source>
        <dbReference type="EMBL" id="EPQ29403.1"/>
    </source>
</evidence>
<evidence type="ECO:0000256" key="3">
    <source>
        <dbReference type="ARBA" id="ARBA00023002"/>
    </source>
</evidence>
<dbReference type="OrthoDB" id="417877at2759"/>
<reference evidence="5 6" key="1">
    <citation type="journal article" date="2013" name="Plant Cell">
        <title>The transition from a phytopathogenic smut ancestor to an anamorphic biocontrol agent deciphered by comparative whole-genome analysis.</title>
        <authorList>
            <person name="Lefebvre F."/>
            <person name="Joly D.L."/>
            <person name="Labbe C."/>
            <person name="Teichmann B."/>
            <person name="Linning R."/>
            <person name="Belzile F."/>
            <person name="Bakkeren G."/>
            <person name="Belanger R.R."/>
        </authorList>
    </citation>
    <scope>NUCLEOTIDE SEQUENCE [LARGE SCALE GENOMIC DNA]</scope>
    <source>
        <strain evidence="5 6">PF-1</strain>
    </source>
</reference>
<dbReference type="eggNOG" id="KOG2614">
    <property type="taxonomic scope" value="Eukaryota"/>
</dbReference>
<keyword evidence="3" id="KW-0560">Oxidoreductase</keyword>
<evidence type="ECO:0000313" key="6">
    <source>
        <dbReference type="Proteomes" id="UP000053664"/>
    </source>
</evidence>
<dbReference type="GO" id="GO:0044550">
    <property type="term" value="P:secondary metabolite biosynthetic process"/>
    <property type="evidence" value="ECO:0007669"/>
    <property type="project" value="TreeGrafter"/>
</dbReference>
<dbReference type="SUPFAM" id="SSF51905">
    <property type="entry name" value="FAD/NAD(P)-binding domain"/>
    <property type="match status" value="1"/>
</dbReference>
<protein>
    <recommendedName>
        <fullName evidence="4">FAD-binding domain-containing protein</fullName>
    </recommendedName>
</protein>